<dbReference type="EMBL" id="NBIM01000006">
    <property type="protein sequence ID" value="OXY81029.1"/>
    <property type="molecule type" value="Genomic_DNA"/>
</dbReference>
<name>A0A233RCB6_9GAMM</name>
<feature type="domain" description="ApeI dehydratase-like" evidence="3">
    <location>
        <begin position="466"/>
        <end position="562"/>
    </location>
</feature>
<proteinExistence type="predicted"/>
<evidence type="ECO:0000259" key="3">
    <source>
        <dbReference type="Pfam" id="PF22818"/>
    </source>
</evidence>
<dbReference type="InterPro" id="IPR042099">
    <property type="entry name" value="ANL_N_sf"/>
</dbReference>
<evidence type="ECO:0000313" key="4">
    <source>
        <dbReference type="EMBL" id="OXY81029.1"/>
    </source>
</evidence>
<reference evidence="4 5" key="1">
    <citation type="submission" date="2017-08" db="EMBL/GenBank/DDBJ databases">
        <title>A Genome Sequence of Oceanimonas doudoroffii ATCC 27123T.</title>
        <authorList>
            <person name="Brennan M.A."/>
            <person name="Maclea K.S."/>
            <person name="Mcclelland W.D."/>
            <person name="Trachtenberg A.M."/>
        </authorList>
    </citation>
    <scope>NUCLEOTIDE SEQUENCE [LARGE SCALE GENOMIC DNA]</scope>
    <source>
        <strain evidence="4 5">ATCC 27123</strain>
    </source>
</reference>
<evidence type="ECO:0000259" key="2">
    <source>
        <dbReference type="Pfam" id="PF00501"/>
    </source>
</evidence>
<dbReference type="Pfam" id="PF22818">
    <property type="entry name" value="ApeI-like"/>
    <property type="match status" value="1"/>
</dbReference>
<keyword evidence="5" id="KW-1185">Reference proteome</keyword>
<dbReference type="GO" id="GO:0016874">
    <property type="term" value="F:ligase activity"/>
    <property type="evidence" value="ECO:0007669"/>
    <property type="project" value="UniProtKB-KW"/>
</dbReference>
<dbReference type="PANTHER" id="PTHR43767:SF8">
    <property type="entry name" value="LONG-CHAIN-FATTY-ACID--COA LIGASE"/>
    <property type="match status" value="1"/>
</dbReference>
<dbReference type="AlphaFoldDB" id="A0A233RCB6"/>
<dbReference type="RefSeq" id="WP_094201619.1">
    <property type="nucleotide sequence ID" value="NZ_NBIM01000006.1"/>
</dbReference>
<comment type="caution">
    <text evidence="4">The sequence shown here is derived from an EMBL/GenBank/DDBJ whole genome shotgun (WGS) entry which is preliminary data.</text>
</comment>
<gene>
    <name evidence="4" type="ORF">B6S08_15020</name>
</gene>
<dbReference type="SUPFAM" id="SSF56801">
    <property type="entry name" value="Acetyl-CoA synthetase-like"/>
    <property type="match status" value="1"/>
</dbReference>
<protein>
    <submittedName>
        <fullName evidence="4">Uncharacterized protein</fullName>
    </submittedName>
</protein>
<dbReference type="Pfam" id="PF00501">
    <property type="entry name" value="AMP-binding"/>
    <property type="match status" value="1"/>
</dbReference>
<dbReference type="InterPro" id="IPR050237">
    <property type="entry name" value="ATP-dep_AMP-bd_enzyme"/>
</dbReference>
<dbReference type="SUPFAM" id="SSF54637">
    <property type="entry name" value="Thioesterase/thiol ester dehydrase-isomerase"/>
    <property type="match status" value="1"/>
</dbReference>
<dbReference type="InterPro" id="IPR000873">
    <property type="entry name" value="AMP-dep_synth/lig_dom"/>
</dbReference>
<feature type="domain" description="AMP-dependent synthetase/ligase" evidence="2">
    <location>
        <begin position="119"/>
        <end position="305"/>
    </location>
</feature>
<accession>A0A233RCB6</accession>
<dbReference type="InterPro" id="IPR029069">
    <property type="entry name" value="HotDog_dom_sf"/>
</dbReference>
<sequence>MSALIPLSDWLRQAPERPVAVGADGMVSRRELEARVAWWYRRLPARPGQRWALYHQDTVEFAAMLLALWQRGSTVCLPGDNRPATHARLQPRVAGFAGQFPGVEAHYRDAPPLSSSLPDWQPLTADFPALELYTSGSTGAPKPIVKTVAQLESELAALERRWPGPEEARAVVVATVSHQHLYGLTFRLLWPLCRGQLFEAEICQLTEDVFRRARRYPHFVLVSTPSHLSRLNPALDWHSLRLSCHAVLSSAAPLQRADSLRVAVLLDAQIREIYGSSETGAVAWRVQTPTSEAGWRPLPGLDCELTPEGRLLVTGPQLEGGRQLLADRATLSEDGGFALLGRADRIVKIEGKRISLAEVEQVAEEQPLIKIARALALSRRRTEIALVAELTPEGRQFLQTRGKPALVRRLREAFARHFEPVALPRRWRFTEQMPYNQQGKITVDSLMAMFRQQDVKWPEVLGQTITGRSADLALAIPATLIYFDGHFAGNPILPGITQVHWAEHYGRTLLGVEGTFCRLEVAKFQQVIFPDARVTLGMEYQADRQKLAFRYFSDKGVHSSGRICFS</sequence>
<dbReference type="PANTHER" id="PTHR43767">
    <property type="entry name" value="LONG-CHAIN-FATTY-ACID--COA LIGASE"/>
    <property type="match status" value="1"/>
</dbReference>
<organism evidence="4 5">
    <name type="scientific">Oceanimonas doudoroffii</name>
    <dbReference type="NCBI Taxonomy" id="84158"/>
    <lineage>
        <taxon>Bacteria</taxon>
        <taxon>Pseudomonadati</taxon>
        <taxon>Pseudomonadota</taxon>
        <taxon>Gammaproteobacteria</taxon>
        <taxon>Aeromonadales</taxon>
        <taxon>Aeromonadaceae</taxon>
        <taxon>Oceanimonas</taxon>
    </lineage>
</organism>
<evidence type="ECO:0000313" key="5">
    <source>
        <dbReference type="Proteomes" id="UP000242757"/>
    </source>
</evidence>
<dbReference type="InterPro" id="IPR045851">
    <property type="entry name" value="AMP-bd_C_sf"/>
</dbReference>
<dbReference type="Gene3D" id="3.10.129.10">
    <property type="entry name" value="Hotdog Thioesterase"/>
    <property type="match status" value="1"/>
</dbReference>
<dbReference type="OrthoDB" id="9787658at2"/>
<dbReference type="Gene3D" id="3.40.50.12780">
    <property type="entry name" value="N-terminal domain of ligase-like"/>
    <property type="match status" value="1"/>
</dbReference>
<keyword evidence="1" id="KW-0436">Ligase</keyword>
<evidence type="ECO:0000256" key="1">
    <source>
        <dbReference type="ARBA" id="ARBA00022598"/>
    </source>
</evidence>
<dbReference type="Proteomes" id="UP000242757">
    <property type="component" value="Unassembled WGS sequence"/>
</dbReference>
<dbReference type="Gene3D" id="3.30.300.30">
    <property type="match status" value="1"/>
</dbReference>
<dbReference type="InterPro" id="IPR054545">
    <property type="entry name" value="ApeI-like"/>
</dbReference>